<reference evidence="2 3" key="1">
    <citation type="submission" date="2015-09" db="EMBL/GenBank/DDBJ databases">
        <title>Host preference determinants of Valsa canker pathogens revealed by comparative genomics.</title>
        <authorList>
            <person name="Yin Z."/>
            <person name="Huang L."/>
        </authorList>
    </citation>
    <scope>NUCLEOTIDE SEQUENCE [LARGE SCALE GENOMIC DNA]</scope>
    <source>
        <strain evidence="2 3">03-1</strain>
    </source>
</reference>
<keyword evidence="3" id="KW-1185">Reference proteome</keyword>
<evidence type="ECO:0000256" key="1">
    <source>
        <dbReference type="SAM" id="MobiDB-lite"/>
    </source>
</evidence>
<feature type="compositionally biased region" description="Polar residues" evidence="1">
    <location>
        <begin position="38"/>
        <end position="53"/>
    </location>
</feature>
<dbReference type="Proteomes" id="UP000283895">
    <property type="component" value="Unassembled WGS sequence"/>
</dbReference>
<accession>A0A423X8B2</accession>
<evidence type="ECO:0000313" key="3">
    <source>
        <dbReference type="Proteomes" id="UP000283895"/>
    </source>
</evidence>
<gene>
    <name evidence="2" type="ORF">VMCG_00346</name>
</gene>
<dbReference type="EMBL" id="LKEA01000001">
    <property type="protein sequence ID" value="ROW12202.1"/>
    <property type="molecule type" value="Genomic_DNA"/>
</dbReference>
<protein>
    <submittedName>
        <fullName evidence="2">Uncharacterized protein</fullName>
    </submittedName>
</protein>
<feature type="region of interest" description="Disordered" evidence="1">
    <location>
        <begin position="25"/>
        <end position="60"/>
    </location>
</feature>
<feature type="compositionally biased region" description="Low complexity" evidence="1">
    <location>
        <begin position="25"/>
        <end position="36"/>
    </location>
</feature>
<evidence type="ECO:0000313" key="2">
    <source>
        <dbReference type="EMBL" id="ROW12202.1"/>
    </source>
</evidence>
<sequence length="60" mass="6446">MTWREGFEDTDAGAAAAAAELGDPTLSTTTWSLPSPAITDSSGSWLREQQQNARPGYSMR</sequence>
<proteinExistence type="predicted"/>
<dbReference type="AlphaFoldDB" id="A0A423X8B2"/>
<name>A0A423X8B2_9PEZI</name>
<organism evidence="2 3">
    <name type="scientific">Cytospora schulzeri</name>
    <dbReference type="NCBI Taxonomy" id="448051"/>
    <lineage>
        <taxon>Eukaryota</taxon>
        <taxon>Fungi</taxon>
        <taxon>Dikarya</taxon>
        <taxon>Ascomycota</taxon>
        <taxon>Pezizomycotina</taxon>
        <taxon>Sordariomycetes</taxon>
        <taxon>Sordariomycetidae</taxon>
        <taxon>Diaporthales</taxon>
        <taxon>Cytosporaceae</taxon>
        <taxon>Cytospora</taxon>
    </lineage>
</organism>
<comment type="caution">
    <text evidence="2">The sequence shown here is derived from an EMBL/GenBank/DDBJ whole genome shotgun (WGS) entry which is preliminary data.</text>
</comment>